<organism evidence="2 3">
    <name type="scientific">Knufia peltigerae</name>
    <dbReference type="NCBI Taxonomy" id="1002370"/>
    <lineage>
        <taxon>Eukaryota</taxon>
        <taxon>Fungi</taxon>
        <taxon>Dikarya</taxon>
        <taxon>Ascomycota</taxon>
        <taxon>Pezizomycotina</taxon>
        <taxon>Eurotiomycetes</taxon>
        <taxon>Chaetothyriomycetidae</taxon>
        <taxon>Chaetothyriales</taxon>
        <taxon>Trichomeriaceae</taxon>
        <taxon>Knufia</taxon>
    </lineage>
</organism>
<evidence type="ECO:0000313" key="3">
    <source>
        <dbReference type="Proteomes" id="UP001172681"/>
    </source>
</evidence>
<gene>
    <name evidence="2" type="ORF">H2204_010843</name>
</gene>
<reference evidence="2" key="1">
    <citation type="submission" date="2022-10" db="EMBL/GenBank/DDBJ databases">
        <title>Culturing micro-colonial fungi from biological soil crusts in the Mojave desert and describing Neophaeococcomyces mojavensis, and introducing the new genera and species Taxawa tesnikishii.</title>
        <authorList>
            <person name="Kurbessoian T."/>
            <person name="Stajich J.E."/>
        </authorList>
    </citation>
    <scope>NUCLEOTIDE SEQUENCE</scope>
    <source>
        <strain evidence="2">TK_35</strain>
    </source>
</reference>
<name>A0AA39CSG6_9EURO</name>
<keyword evidence="3" id="KW-1185">Reference proteome</keyword>
<protein>
    <submittedName>
        <fullName evidence="2">Uncharacterized protein</fullName>
    </submittedName>
</protein>
<keyword evidence="1" id="KW-1133">Transmembrane helix</keyword>
<sequence length="51" mass="5553">MSTYRIIDVFVLWTGILFIFITVAAAASELGKRLTNVTSATAALLLPRLNV</sequence>
<accession>A0AA39CSG6</accession>
<evidence type="ECO:0000313" key="2">
    <source>
        <dbReference type="EMBL" id="KAJ9624390.1"/>
    </source>
</evidence>
<dbReference type="Proteomes" id="UP001172681">
    <property type="component" value="Unassembled WGS sequence"/>
</dbReference>
<feature type="transmembrane region" description="Helical" evidence="1">
    <location>
        <begin position="6"/>
        <end position="27"/>
    </location>
</feature>
<dbReference type="AlphaFoldDB" id="A0AA39CSG6"/>
<evidence type="ECO:0000256" key="1">
    <source>
        <dbReference type="SAM" id="Phobius"/>
    </source>
</evidence>
<proteinExistence type="predicted"/>
<keyword evidence="1" id="KW-0812">Transmembrane</keyword>
<keyword evidence="1" id="KW-0472">Membrane</keyword>
<dbReference type="EMBL" id="JAPDRN010000094">
    <property type="protein sequence ID" value="KAJ9624390.1"/>
    <property type="molecule type" value="Genomic_DNA"/>
</dbReference>
<comment type="caution">
    <text evidence="2">The sequence shown here is derived from an EMBL/GenBank/DDBJ whole genome shotgun (WGS) entry which is preliminary data.</text>
</comment>